<protein>
    <submittedName>
        <fullName evidence="1">Uncharacterized protein</fullName>
    </submittedName>
</protein>
<comment type="caution">
    <text evidence="1">The sequence shown here is derived from an EMBL/GenBank/DDBJ whole genome shotgun (WGS) entry which is preliminary data.</text>
</comment>
<sequence>MHDETRNEQLRRSDIKTGCYYIGGKWARIREVLVAHDWSVSWRDIDPETVEYIPFIGVKDGSCTPKTFAAWGKRKVEIEEVEARLAMPKAERVKIMESIEGYFR</sequence>
<organism evidence="1 2">
    <name type="scientific">Bradyrhizobium lablabi</name>
    <dbReference type="NCBI Taxonomy" id="722472"/>
    <lineage>
        <taxon>Bacteria</taxon>
        <taxon>Pseudomonadati</taxon>
        <taxon>Pseudomonadota</taxon>
        <taxon>Alphaproteobacteria</taxon>
        <taxon>Hyphomicrobiales</taxon>
        <taxon>Nitrobacteraceae</taxon>
        <taxon>Bradyrhizobium</taxon>
    </lineage>
</organism>
<dbReference type="EMBL" id="LLYB01000081">
    <property type="protein sequence ID" value="KRR21383.1"/>
    <property type="molecule type" value="Genomic_DNA"/>
</dbReference>
<reference evidence="1 2" key="1">
    <citation type="submission" date="2014-03" db="EMBL/GenBank/DDBJ databases">
        <title>Bradyrhizobium valentinum sp. nov., isolated from effective nodules of Lupinus mariae-josephae, a lupine endemic of basic-lime soils in Eastern Spain.</title>
        <authorList>
            <person name="Duran D."/>
            <person name="Rey L."/>
            <person name="Navarro A."/>
            <person name="Busquets A."/>
            <person name="Imperial J."/>
            <person name="Ruiz-Argueso T."/>
        </authorList>
    </citation>
    <scope>NUCLEOTIDE SEQUENCE [LARGE SCALE GENOMIC DNA]</scope>
    <source>
        <strain evidence="1 2">CCBAU 23086</strain>
    </source>
</reference>
<gene>
    <name evidence="1" type="ORF">CQ14_06955</name>
</gene>
<evidence type="ECO:0000313" key="1">
    <source>
        <dbReference type="EMBL" id="KRR21383.1"/>
    </source>
</evidence>
<proteinExistence type="predicted"/>
<dbReference type="AlphaFoldDB" id="A0A0R3MMK5"/>
<dbReference type="Proteomes" id="UP000051660">
    <property type="component" value="Unassembled WGS sequence"/>
</dbReference>
<accession>A0A0R3MMK5</accession>
<evidence type="ECO:0000313" key="2">
    <source>
        <dbReference type="Proteomes" id="UP000051660"/>
    </source>
</evidence>
<name>A0A0R3MMK5_9BRAD</name>